<organism evidence="1 2">
    <name type="scientific">Marinicella pacifica</name>
    <dbReference type="NCBI Taxonomy" id="1171543"/>
    <lineage>
        <taxon>Bacteria</taxon>
        <taxon>Pseudomonadati</taxon>
        <taxon>Pseudomonadota</taxon>
        <taxon>Gammaproteobacteria</taxon>
        <taxon>Lysobacterales</taxon>
        <taxon>Marinicellaceae</taxon>
        <taxon>Marinicella</taxon>
    </lineage>
</organism>
<dbReference type="EMBL" id="BMEO01000002">
    <property type="protein sequence ID" value="GGF86264.1"/>
    <property type="molecule type" value="Genomic_DNA"/>
</dbReference>
<reference evidence="1" key="2">
    <citation type="submission" date="2020-09" db="EMBL/GenBank/DDBJ databases">
        <authorList>
            <person name="Sun Q."/>
            <person name="Zhou Y."/>
        </authorList>
    </citation>
    <scope>NUCLEOTIDE SEQUENCE</scope>
    <source>
        <strain evidence="1">CGMCC 1.12181</strain>
    </source>
</reference>
<protein>
    <submittedName>
        <fullName evidence="1">Uncharacterized protein</fullName>
    </submittedName>
</protein>
<dbReference type="RefSeq" id="WP_188364017.1">
    <property type="nucleotide sequence ID" value="NZ_BAABJF010000032.1"/>
</dbReference>
<proteinExistence type="predicted"/>
<name>A0A917FJI8_9GAMM</name>
<dbReference type="Proteomes" id="UP000605253">
    <property type="component" value="Unassembled WGS sequence"/>
</dbReference>
<keyword evidence="2" id="KW-1185">Reference proteome</keyword>
<gene>
    <name evidence="1" type="ORF">GCM10011365_04110</name>
</gene>
<dbReference type="AlphaFoldDB" id="A0A917FJI8"/>
<evidence type="ECO:0000313" key="1">
    <source>
        <dbReference type="EMBL" id="GGF86264.1"/>
    </source>
</evidence>
<reference evidence="1" key="1">
    <citation type="journal article" date="2014" name="Int. J. Syst. Evol. Microbiol.">
        <title>Complete genome sequence of Corynebacterium casei LMG S-19264T (=DSM 44701T), isolated from a smear-ripened cheese.</title>
        <authorList>
            <consortium name="US DOE Joint Genome Institute (JGI-PGF)"/>
            <person name="Walter F."/>
            <person name="Albersmeier A."/>
            <person name="Kalinowski J."/>
            <person name="Ruckert C."/>
        </authorList>
    </citation>
    <scope>NUCLEOTIDE SEQUENCE</scope>
    <source>
        <strain evidence="1">CGMCC 1.12181</strain>
    </source>
</reference>
<sequence>MQRLEKEIRKKRAELLAGLNSEQIEFFEAVEELRDILNRFESKFHVTMFPEEYDFMYDDSVDYKARKRGENPMQESYQQKVNERRQKFGLEPLEDNGMVRYDDSIRYTKDKVNRLLTSEDQTLKAEIKELIDVEFNFKRFMEQLKAYDVDQFMADKRKEMAKRFGKENI</sequence>
<comment type="caution">
    <text evidence="1">The sequence shown here is derived from an EMBL/GenBank/DDBJ whole genome shotgun (WGS) entry which is preliminary data.</text>
</comment>
<evidence type="ECO:0000313" key="2">
    <source>
        <dbReference type="Proteomes" id="UP000605253"/>
    </source>
</evidence>
<accession>A0A917FJI8</accession>